<reference evidence="2" key="1">
    <citation type="submission" date="2018-07" db="EMBL/GenBank/DDBJ databases">
        <authorList>
            <consortium name="Genoscope - CEA"/>
            <person name="William W."/>
        </authorList>
    </citation>
    <scope>NUCLEOTIDE SEQUENCE</scope>
    <source>
        <strain evidence="2">IK1</strain>
    </source>
</reference>
<dbReference type="EMBL" id="UPXZ01000040">
    <property type="protein sequence ID" value="VBB48570.1"/>
    <property type="molecule type" value="Genomic_DNA"/>
</dbReference>
<proteinExistence type="predicted"/>
<dbReference type="InterPro" id="IPR025665">
    <property type="entry name" value="Beta-barrel_OMP_2"/>
</dbReference>
<evidence type="ECO:0000259" key="1">
    <source>
        <dbReference type="Pfam" id="PF13568"/>
    </source>
</evidence>
<sequence length="223" mass="25641">MLQKEIKKSIQKLVAILGFFALNSTLFSQTVLLTPSEKYIGTSHGVNTSMVLFNPSVDQNYLFLGYNAGISYRYITEKHFGLQLELKYSQRGWSESDGKYIRRINYLELPMLTHLYFGNTHRFIFNLGPKIGYMLNESVVKNTASNPSSEQYKDVYFPFDYGLTAGFGYNLHTHNAGVYEIELRGYYGLSDIFANSKSDYFSTSNYLNISLNLGWYFQLTGRK</sequence>
<name>A0A653AKG9_9BACT</name>
<accession>A0A653AKG9</accession>
<evidence type="ECO:0000313" key="2">
    <source>
        <dbReference type="EMBL" id="VBB48570.1"/>
    </source>
</evidence>
<feature type="domain" description="Outer membrane protein beta-barrel" evidence="1">
    <location>
        <begin position="40"/>
        <end position="193"/>
    </location>
</feature>
<dbReference type="AlphaFoldDB" id="A0A653AKG9"/>
<dbReference type="Pfam" id="PF13568">
    <property type="entry name" value="OMP_b-brl_2"/>
    <property type="match status" value="1"/>
</dbReference>
<organism evidence="2">
    <name type="scientific">uncultured Paludibacter sp</name>
    <dbReference type="NCBI Taxonomy" id="497635"/>
    <lineage>
        <taxon>Bacteria</taxon>
        <taxon>Pseudomonadati</taxon>
        <taxon>Bacteroidota</taxon>
        <taxon>Bacteroidia</taxon>
        <taxon>Bacteroidales</taxon>
        <taxon>Paludibacteraceae</taxon>
        <taxon>Paludibacter</taxon>
        <taxon>environmental samples</taxon>
    </lineage>
</organism>
<gene>
    <name evidence="2" type="ORF">TRIP_D450025</name>
</gene>
<protein>
    <recommendedName>
        <fullName evidence="1">Outer membrane protein beta-barrel domain-containing protein</fullName>
    </recommendedName>
</protein>